<feature type="domain" description="Dockerin" evidence="3">
    <location>
        <begin position="570"/>
        <end position="632"/>
    </location>
</feature>
<proteinExistence type="predicted"/>
<name>A0A7G9GJP1_9FIRM</name>
<sequence>MKGKTKILIGLSLSGILACSLWVPSQLLYADENKENEEKLEGMSYEDQTGLFLSMDENGNVSYIEPQINDMEDELKKAQSDDATYELKMRRGEDSFTLGEYDSFKEANDAMTRRALYRSVGDVEVYSNGQLLSNSGYSVVNFNTKNDTTDYREVGTGTTGYTFGGYAADAAYLGTESNGKVKFRMAGVTGLVDKKDVQIVPYSDNLTLSHYKVSNGNLYHYVSTGIYNDSTASTQLMGTAPSYLSANKKYYSYDGHYFYTSYGNMIEDYKAGVSKRAVNANQPFYNYYQFLSHRTKTTFTGADLNKRVNDVLNGKTSKMTNAGQYFIDNQNIYSANASLMYGVAINESAWGQSKIANDKNNLFGHGAVDSNPYYGANGYKNVSDSIKYHAEVYVDKGYLDPADWRYFGPHLGDKASGMNVKYASDPYWGEKAAAQSYYLEISSGKDDSSKYTLGIAATNSPINIRKEATTSSDAIYTTGNGSGNTGVTGFPFVIIGEVTGESVNGNTTWYKIQTDGSLNADRTNLDIKRTYDFTHDYGYVNASLINVIQKGNNSTTDNTPAPSPSPEPIPSYKMGDVNGDGKITPADYVKVKNHIMGKSKLTGDSLKAADMNKDGKITPADYVKIKNTIMGK</sequence>
<dbReference type="GO" id="GO:0000272">
    <property type="term" value="P:polysaccharide catabolic process"/>
    <property type="evidence" value="ECO:0007669"/>
    <property type="project" value="InterPro"/>
</dbReference>
<keyword evidence="5" id="KW-1185">Reference proteome</keyword>
<evidence type="ECO:0000256" key="1">
    <source>
        <dbReference type="SAM" id="MobiDB-lite"/>
    </source>
</evidence>
<keyword evidence="2" id="KW-0732">Signal</keyword>
<dbReference type="InterPro" id="IPR018247">
    <property type="entry name" value="EF_Hand_1_Ca_BS"/>
</dbReference>
<dbReference type="KEGG" id="ehn:H9Q80_12170"/>
<evidence type="ECO:0000259" key="3">
    <source>
        <dbReference type="PROSITE" id="PS51766"/>
    </source>
</evidence>
<dbReference type="InterPro" id="IPR002105">
    <property type="entry name" value="Dockerin_1_rpt"/>
</dbReference>
<gene>
    <name evidence="4" type="ORF">H9Q80_12170</name>
</gene>
<feature type="signal peptide" evidence="2">
    <location>
        <begin position="1"/>
        <end position="30"/>
    </location>
</feature>
<dbReference type="PROSITE" id="PS51257">
    <property type="entry name" value="PROKAR_LIPOPROTEIN"/>
    <property type="match status" value="1"/>
</dbReference>
<dbReference type="CDD" id="cd14256">
    <property type="entry name" value="Dockerin_I"/>
    <property type="match status" value="1"/>
</dbReference>
<dbReference type="Pfam" id="PF00404">
    <property type="entry name" value="Dockerin_1"/>
    <property type="match status" value="1"/>
</dbReference>
<reference evidence="4 5" key="1">
    <citation type="submission" date="2020-08" db="EMBL/GenBank/DDBJ databases">
        <authorList>
            <person name="Liu C."/>
            <person name="Sun Q."/>
        </authorList>
    </citation>
    <scope>NUCLEOTIDE SEQUENCE [LARGE SCALE GENOMIC DNA]</scope>
    <source>
        <strain evidence="4 5">NSJ-61</strain>
    </source>
</reference>
<dbReference type="SMART" id="SM00047">
    <property type="entry name" value="LYZ2"/>
    <property type="match status" value="1"/>
</dbReference>
<dbReference type="SUPFAM" id="SSF63446">
    <property type="entry name" value="Type I dockerin domain"/>
    <property type="match status" value="1"/>
</dbReference>
<organism evidence="4 5">
    <name type="scientific">[Eubacterium] hominis</name>
    <dbReference type="NCBI Taxonomy" id="2764325"/>
    <lineage>
        <taxon>Bacteria</taxon>
        <taxon>Bacillati</taxon>
        <taxon>Bacillota</taxon>
        <taxon>Erysipelotrichia</taxon>
        <taxon>Erysipelotrichales</taxon>
        <taxon>Erysipelotrichaceae</taxon>
        <taxon>Amedibacillus</taxon>
    </lineage>
</organism>
<dbReference type="InterPro" id="IPR016134">
    <property type="entry name" value="Dockerin_dom"/>
</dbReference>
<dbReference type="PROSITE" id="PS00018">
    <property type="entry name" value="EF_HAND_1"/>
    <property type="match status" value="2"/>
</dbReference>
<dbReference type="Gene3D" id="1.10.530.10">
    <property type="match status" value="1"/>
</dbReference>
<dbReference type="Proteomes" id="UP000515856">
    <property type="component" value="Chromosome"/>
</dbReference>
<evidence type="ECO:0000256" key="2">
    <source>
        <dbReference type="SAM" id="SignalP"/>
    </source>
</evidence>
<feature type="region of interest" description="Disordered" evidence="1">
    <location>
        <begin position="551"/>
        <end position="576"/>
    </location>
</feature>
<dbReference type="Pfam" id="PF01832">
    <property type="entry name" value="Glucosaminidase"/>
    <property type="match status" value="1"/>
</dbReference>
<dbReference type="InterPro" id="IPR036439">
    <property type="entry name" value="Dockerin_dom_sf"/>
</dbReference>
<dbReference type="AlphaFoldDB" id="A0A7G9GJP1"/>
<dbReference type="InterPro" id="IPR002901">
    <property type="entry name" value="MGlyc_endo_b_GlcNAc-like_dom"/>
</dbReference>
<evidence type="ECO:0000313" key="5">
    <source>
        <dbReference type="Proteomes" id="UP000515856"/>
    </source>
</evidence>
<dbReference type="GO" id="GO:0004553">
    <property type="term" value="F:hydrolase activity, hydrolyzing O-glycosyl compounds"/>
    <property type="evidence" value="ECO:0007669"/>
    <property type="project" value="InterPro"/>
</dbReference>
<dbReference type="PROSITE" id="PS51766">
    <property type="entry name" value="DOCKERIN"/>
    <property type="match status" value="1"/>
</dbReference>
<dbReference type="Gene3D" id="1.10.1330.10">
    <property type="entry name" value="Dockerin domain"/>
    <property type="match status" value="1"/>
</dbReference>
<feature type="chain" id="PRO_5028952342" evidence="2">
    <location>
        <begin position="31"/>
        <end position="632"/>
    </location>
</feature>
<dbReference type="GO" id="GO:0004040">
    <property type="term" value="F:amidase activity"/>
    <property type="evidence" value="ECO:0007669"/>
    <property type="project" value="InterPro"/>
</dbReference>
<protein>
    <submittedName>
        <fullName evidence="4">Glucosaminidase domain-containing protein</fullName>
    </submittedName>
</protein>
<dbReference type="RefSeq" id="WP_117455325.1">
    <property type="nucleotide sequence ID" value="NZ_CP060636.1"/>
</dbReference>
<evidence type="ECO:0000313" key="4">
    <source>
        <dbReference type="EMBL" id="QNM11023.1"/>
    </source>
</evidence>
<dbReference type="EMBL" id="CP060636">
    <property type="protein sequence ID" value="QNM11023.1"/>
    <property type="molecule type" value="Genomic_DNA"/>
</dbReference>
<accession>A0A7G9GJP1</accession>